<dbReference type="Pfam" id="PF08621">
    <property type="entry name" value="RPAP1_N"/>
    <property type="match status" value="1"/>
</dbReference>
<proteinExistence type="inferred from homology"/>
<dbReference type="InterPro" id="IPR013929">
    <property type="entry name" value="RPAP1_C"/>
</dbReference>
<evidence type="ECO:0000256" key="1">
    <source>
        <dbReference type="ARBA" id="ARBA00009953"/>
    </source>
</evidence>
<evidence type="ECO:0000313" key="5">
    <source>
        <dbReference type="EMBL" id="CAK5279740.1"/>
    </source>
</evidence>
<reference evidence="5" key="1">
    <citation type="submission" date="2023-11" db="EMBL/GenBank/DDBJ databases">
        <authorList>
            <person name="De Vega J J."/>
            <person name="De Vega J J."/>
        </authorList>
    </citation>
    <scope>NUCLEOTIDE SEQUENCE</scope>
</reference>
<evidence type="ECO:0000259" key="4">
    <source>
        <dbReference type="Pfam" id="PF08621"/>
    </source>
</evidence>
<evidence type="ECO:0000259" key="3">
    <source>
        <dbReference type="Pfam" id="PF08620"/>
    </source>
</evidence>
<comment type="similarity">
    <text evidence="1">Belongs to the RPAP1 family.</text>
</comment>
<feature type="domain" description="RPAP1 N-terminal" evidence="4">
    <location>
        <begin position="106"/>
        <end position="146"/>
    </location>
</feature>
<gene>
    <name evidence="5" type="ORF">MYCIT1_LOCUS29984</name>
</gene>
<feature type="non-terminal residue" evidence="5">
    <location>
        <position position="955"/>
    </location>
</feature>
<evidence type="ECO:0000313" key="6">
    <source>
        <dbReference type="Proteomes" id="UP001295794"/>
    </source>
</evidence>
<evidence type="ECO:0008006" key="7">
    <source>
        <dbReference type="Google" id="ProtNLM"/>
    </source>
</evidence>
<dbReference type="AlphaFoldDB" id="A0AAD2HRM2"/>
<dbReference type="Proteomes" id="UP001295794">
    <property type="component" value="Unassembled WGS sequence"/>
</dbReference>
<organism evidence="5 6">
    <name type="scientific">Mycena citricolor</name>
    <dbReference type="NCBI Taxonomy" id="2018698"/>
    <lineage>
        <taxon>Eukaryota</taxon>
        <taxon>Fungi</taxon>
        <taxon>Dikarya</taxon>
        <taxon>Basidiomycota</taxon>
        <taxon>Agaricomycotina</taxon>
        <taxon>Agaricomycetes</taxon>
        <taxon>Agaricomycetidae</taxon>
        <taxon>Agaricales</taxon>
        <taxon>Marasmiineae</taxon>
        <taxon>Mycenaceae</taxon>
        <taxon>Mycena</taxon>
    </lineage>
</organism>
<dbReference type="PANTHER" id="PTHR21483">
    <property type="entry name" value="RNA POLYMERASE II-ASSOCIATED PROTEIN 1"/>
    <property type="match status" value="1"/>
</dbReference>
<feature type="region of interest" description="Disordered" evidence="2">
    <location>
        <begin position="1"/>
        <end position="266"/>
    </location>
</feature>
<dbReference type="InterPro" id="IPR039913">
    <property type="entry name" value="RPAP1/Rba50"/>
</dbReference>
<dbReference type="GO" id="GO:0006366">
    <property type="term" value="P:transcription by RNA polymerase II"/>
    <property type="evidence" value="ECO:0007669"/>
    <property type="project" value="InterPro"/>
</dbReference>
<dbReference type="EMBL" id="CAVNYO010000440">
    <property type="protein sequence ID" value="CAK5279740.1"/>
    <property type="molecule type" value="Genomic_DNA"/>
</dbReference>
<keyword evidence="6" id="KW-1185">Reference proteome</keyword>
<feature type="compositionally biased region" description="Basic and acidic residues" evidence="2">
    <location>
        <begin position="217"/>
        <end position="233"/>
    </location>
</feature>
<name>A0AAD2HRM2_9AGAR</name>
<comment type="caution">
    <text evidence="5">The sequence shown here is derived from an EMBL/GenBank/DDBJ whole genome shotgun (WGS) entry which is preliminary data.</text>
</comment>
<sequence length="955" mass="103796">MDSPHLVGSVFERTSVSKPSPPIAPGTNKGFPEAAHRTKKSAFVRAREAKNSASSGTLPKDRGPPTVFASTSKFARPSASARTPSPPTFDRDLARDADDWRTQMSLENERKVESMTEEEREEERREILSKFGPHIGDILKKAKAARAKTSTKSALSPASPGGSRPESRASKKIRFAEVTADDVHVYESAPSSPKHKALALPPPDGSDDVVSLGEWKGSLKKDPEEGTPEDIRQRFFPSTTPNHPDLEWMQDSAPVTSLGSSSPPDPLRFDLSGNVLETGLHSSLPTHLGLHHHAPDADGMQRAGYTLEDVFVMSRSSVKAQRAAGMRMLVGVARWIGTVHRGDADLPLDSFLPSQIPEIKQRVIASGIEAMSERGSLGTHAIEVVRECVVGWSPMDFDSTLVEFGGEDALLPRPHLLQQIVGALSTQAEGSDSSSDASLAHLLVVLTHLSHQTNEIATEIISTPSLIVVVFRAFLLAGSRTTLPNAQSAINLIVILAASSRANAQALLGPSDALLRFAATLPPAEATLLTSTLVFYRTLATYGLYSSIASTAHLQFAALAAYVPSAGASLQQAWASLLETWLVCATDPHQTTPEHEILWSQIEAWGWGADLLALRDHVTTEDALAWTSMWNALAAWLEGARVNGVRSGENERAECLGALGHGFESGKERDVVEAALRTLETADNPETLGTSSQVLSAAIRLWLTFPDTSFTLPIDRISELCGKLVVHPVWKQSSGRCYFLLRPLSSLLCAYLDLSKRLQRVSQDAWTAQALSILSRTLPGDELFALDLLKDVLGSITPEWANSRGIKIPPSFWEKGGFRILQPFIENTVQPRSGVQIGPLNASPASIKVSTTQRLPTYSRGRGLPLSRAWALSPLDHLLRSGTSPVFRSLPAAWDATETEVTRATLLLAKITRELVTRFSFADFVPSREEVVFGCMKVFMLEHEQPHTDSDEEVF</sequence>
<dbReference type="PANTHER" id="PTHR21483:SF18">
    <property type="entry name" value="RNA POLYMERASE II-ASSOCIATED PROTEIN 1"/>
    <property type="match status" value="1"/>
</dbReference>
<dbReference type="Pfam" id="PF08620">
    <property type="entry name" value="RPAP1_C"/>
    <property type="match status" value="1"/>
</dbReference>
<dbReference type="InterPro" id="IPR013930">
    <property type="entry name" value="RPAP1_N"/>
</dbReference>
<feature type="compositionally biased region" description="Basic and acidic residues" evidence="2">
    <location>
        <begin position="89"/>
        <end position="114"/>
    </location>
</feature>
<protein>
    <recommendedName>
        <fullName evidence="7">RNA polymerase II-associated protein 1 C-terminal domain-containing protein</fullName>
    </recommendedName>
</protein>
<feature type="compositionally biased region" description="Polar residues" evidence="2">
    <location>
        <begin position="253"/>
        <end position="262"/>
    </location>
</feature>
<accession>A0AAD2HRM2</accession>
<feature type="domain" description="RPAP1 C-terminal" evidence="3">
    <location>
        <begin position="267"/>
        <end position="333"/>
    </location>
</feature>
<evidence type="ECO:0000256" key="2">
    <source>
        <dbReference type="SAM" id="MobiDB-lite"/>
    </source>
</evidence>